<dbReference type="Proteomes" id="UP000181981">
    <property type="component" value="Unassembled WGS sequence"/>
</dbReference>
<protein>
    <submittedName>
        <fullName evidence="1">Uncharacterized protein</fullName>
    </submittedName>
</protein>
<organism evidence="1 2">
    <name type="scientific">Draconibacterium orientale</name>
    <dbReference type="NCBI Taxonomy" id="1168034"/>
    <lineage>
        <taxon>Bacteria</taxon>
        <taxon>Pseudomonadati</taxon>
        <taxon>Bacteroidota</taxon>
        <taxon>Bacteroidia</taxon>
        <taxon>Marinilabiliales</taxon>
        <taxon>Prolixibacteraceae</taxon>
        <taxon>Draconibacterium</taxon>
    </lineage>
</organism>
<name>A0A1I0HTK4_9BACT</name>
<dbReference type="EMBL" id="FOHT01000026">
    <property type="protein sequence ID" value="SET87393.1"/>
    <property type="molecule type" value="Genomic_DNA"/>
</dbReference>
<gene>
    <name evidence="1" type="ORF">SAMN05444285_12666</name>
</gene>
<evidence type="ECO:0000313" key="2">
    <source>
        <dbReference type="Proteomes" id="UP000181981"/>
    </source>
</evidence>
<sequence>MQFLIFLLSSLCLYISLNCIFITMSSNRTNIKPFCPKFSSPQLLPDFWMKLENLFRCNTFYCLNDSSWAQHWNTLYQKMNVVVICTNLNKKNFKTLRDFNTYLFQTFINLFVKNDSPVLSWTYKMVKKYGNIMTLMNKFAHITNLKLFSKQSFGELTPLRLELSL</sequence>
<evidence type="ECO:0000313" key="1">
    <source>
        <dbReference type="EMBL" id="SET87393.1"/>
    </source>
</evidence>
<accession>A0A1I0HTK4</accession>
<dbReference type="AlphaFoldDB" id="A0A1I0HTK4"/>
<proteinExistence type="predicted"/>
<reference evidence="1 2" key="1">
    <citation type="submission" date="2016-10" db="EMBL/GenBank/DDBJ databases">
        <authorList>
            <person name="de Groot N.N."/>
        </authorList>
    </citation>
    <scope>NUCLEOTIDE SEQUENCE [LARGE SCALE GENOMIC DNA]</scope>
    <source>
        <strain evidence="1 2">DSM 25947</strain>
    </source>
</reference>